<protein>
    <submittedName>
        <fullName evidence="1">Uncharacterized protein</fullName>
    </submittedName>
</protein>
<reference evidence="1" key="2">
    <citation type="journal article" date="2015" name="Fish Shellfish Immunol.">
        <title>Early steps in the European eel (Anguilla anguilla)-Vibrio vulnificus interaction in the gills: Role of the RtxA13 toxin.</title>
        <authorList>
            <person name="Callol A."/>
            <person name="Pajuelo D."/>
            <person name="Ebbesson L."/>
            <person name="Teles M."/>
            <person name="MacKenzie S."/>
            <person name="Amaro C."/>
        </authorList>
    </citation>
    <scope>NUCLEOTIDE SEQUENCE</scope>
</reference>
<organism evidence="1">
    <name type="scientific">Anguilla anguilla</name>
    <name type="common">European freshwater eel</name>
    <name type="synonym">Muraena anguilla</name>
    <dbReference type="NCBI Taxonomy" id="7936"/>
    <lineage>
        <taxon>Eukaryota</taxon>
        <taxon>Metazoa</taxon>
        <taxon>Chordata</taxon>
        <taxon>Craniata</taxon>
        <taxon>Vertebrata</taxon>
        <taxon>Euteleostomi</taxon>
        <taxon>Actinopterygii</taxon>
        <taxon>Neopterygii</taxon>
        <taxon>Teleostei</taxon>
        <taxon>Anguilliformes</taxon>
        <taxon>Anguillidae</taxon>
        <taxon>Anguilla</taxon>
    </lineage>
</organism>
<reference evidence="1" key="1">
    <citation type="submission" date="2014-11" db="EMBL/GenBank/DDBJ databases">
        <authorList>
            <person name="Amaro Gonzalez C."/>
        </authorList>
    </citation>
    <scope>NUCLEOTIDE SEQUENCE</scope>
</reference>
<proteinExistence type="predicted"/>
<name>A0A0E9RGY5_ANGAN</name>
<dbReference type="EMBL" id="GBXM01080176">
    <property type="protein sequence ID" value="JAH28401.1"/>
    <property type="molecule type" value="Transcribed_RNA"/>
</dbReference>
<accession>A0A0E9RGY5</accession>
<sequence length="51" mass="5931">MAAVIEARGELNNLSWSTLLTIDRTTCSKIPKFYFSSYRVHISRREPRVLC</sequence>
<evidence type="ECO:0000313" key="1">
    <source>
        <dbReference type="EMBL" id="JAH28401.1"/>
    </source>
</evidence>
<dbReference type="AlphaFoldDB" id="A0A0E9RGY5"/>